<organism evidence="2 3">
    <name type="scientific">Crassostrea virginica</name>
    <name type="common">Eastern oyster</name>
    <dbReference type="NCBI Taxonomy" id="6565"/>
    <lineage>
        <taxon>Eukaryota</taxon>
        <taxon>Metazoa</taxon>
        <taxon>Spiralia</taxon>
        <taxon>Lophotrochozoa</taxon>
        <taxon>Mollusca</taxon>
        <taxon>Bivalvia</taxon>
        <taxon>Autobranchia</taxon>
        <taxon>Pteriomorphia</taxon>
        <taxon>Ostreida</taxon>
        <taxon>Ostreoidea</taxon>
        <taxon>Ostreidae</taxon>
        <taxon>Crassostrea</taxon>
    </lineage>
</organism>
<accession>A0A8B8BXD3</accession>
<dbReference type="KEGG" id="cvn:111113961"/>
<evidence type="ECO:0000256" key="1">
    <source>
        <dbReference type="SAM" id="MobiDB-lite"/>
    </source>
</evidence>
<dbReference type="OrthoDB" id="6132446at2759"/>
<protein>
    <submittedName>
        <fullName evidence="3">Uncharacterized protein LOC111113961</fullName>
    </submittedName>
</protein>
<dbReference type="Proteomes" id="UP000694844">
    <property type="component" value="Chromosome 9"/>
</dbReference>
<gene>
    <name evidence="3" type="primary">LOC111113961</name>
</gene>
<reference evidence="3" key="1">
    <citation type="submission" date="2025-08" db="UniProtKB">
        <authorList>
            <consortium name="RefSeq"/>
        </authorList>
    </citation>
    <scope>IDENTIFICATION</scope>
    <source>
        <tissue evidence="3">Whole sample</tissue>
    </source>
</reference>
<evidence type="ECO:0000313" key="3">
    <source>
        <dbReference type="RefSeq" id="XP_022307960.1"/>
    </source>
</evidence>
<dbReference type="RefSeq" id="XP_022307960.1">
    <property type="nucleotide sequence ID" value="XM_022452252.1"/>
</dbReference>
<sequence length="456" mass="53139">MAFRFDEDMDVTECEDIDAQNEELSNILKEIFGDEEEVDEREQEENDMFDDEGDNDNADARGFCLWNEAQDDKDSEEQRFIREKKFIVGERAIKDLISKIRCEKCGEDIIPSSITEDFFRSEVYLSLNLMILLSGASWENFALGARFINLTVGTARHFYMMQHQYRVAIEKSFSEHMGSVLKSLGRLPLSIAVDVRYDTPGFCANRSTAIFMDSQTKSIVHMELCDSREVERHSPRMEKVLVERGLNFLVHKSPLLIWEVTSDASRTIIALMKTDPFKHLQHSLDIWHKAKKLASSLADVAKKSKFRELLPWIRPLVNHFWCHHPGMSSDAKNWLKRDSPSFQELRKIVTNREWCGSLKFYTTAQQTWAVENFFSHTLLHYCPKQNAYSYDSYSIRNMLAVMDHNYHKERDVATTLDGNPYVQGQVSRRTKMWVAYERRKVKEFSYIPGNIIAMIS</sequence>
<keyword evidence="2" id="KW-1185">Reference proteome</keyword>
<dbReference type="GeneID" id="111113961"/>
<proteinExistence type="predicted"/>
<dbReference type="AlphaFoldDB" id="A0A8B8BXD3"/>
<name>A0A8B8BXD3_CRAVI</name>
<evidence type="ECO:0000313" key="2">
    <source>
        <dbReference type="Proteomes" id="UP000694844"/>
    </source>
</evidence>
<dbReference type="PANTHER" id="PTHR31751">
    <property type="entry name" value="SI:CH211-108C17.2-RELATED-RELATED"/>
    <property type="match status" value="1"/>
</dbReference>
<feature type="region of interest" description="Disordered" evidence="1">
    <location>
        <begin position="33"/>
        <end position="53"/>
    </location>
</feature>
<dbReference type="PANTHER" id="PTHR31751:SF42">
    <property type="entry name" value="PROTEIN CBG10204"/>
    <property type="match status" value="1"/>
</dbReference>